<protein>
    <submittedName>
        <fullName evidence="2">Uncharacterized protein</fullName>
    </submittedName>
</protein>
<dbReference type="AlphaFoldDB" id="A0AAE0J4T2"/>
<dbReference type="Proteomes" id="UP001286456">
    <property type="component" value="Unassembled WGS sequence"/>
</dbReference>
<sequence length="207" mass="23627">MPSMHVQTPSQEEHDLVARHPPPSMKRTEEEEVQNRPRAGADARQPDLSRARFVFSRLSSRPANQRRESSVINRALSVIEVCLSLKKKDGVGLLSQRRSRSRRTGYRRTHTRLVSAGSCLPSPFFAMFSFWSCKIEPINNPYMIFSPGRTVLPCRHCTTVPDKQHWRWPAETRSSFLAGHLPSSIRTTRLCEGNVWGDTTVHCMLCL</sequence>
<feature type="compositionally biased region" description="Basic and acidic residues" evidence="1">
    <location>
        <begin position="26"/>
        <end position="46"/>
    </location>
</feature>
<proteinExistence type="predicted"/>
<keyword evidence="3" id="KW-1185">Reference proteome</keyword>
<feature type="compositionally biased region" description="Polar residues" evidence="1">
    <location>
        <begin position="1"/>
        <end position="10"/>
    </location>
</feature>
<dbReference type="EMBL" id="JAUEPO010000001">
    <property type="protein sequence ID" value="KAK3336958.1"/>
    <property type="molecule type" value="Genomic_DNA"/>
</dbReference>
<reference evidence="2" key="2">
    <citation type="submission" date="2023-06" db="EMBL/GenBank/DDBJ databases">
        <authorList>
            <consortium name="Lawrence Berkeley National Laboratory"/>
            <person name="Haridas S."/>
            <person name="Hensen N."/>
            <person name="Bonometti L."/>
            <person name="Westerberg I."/>
            <person name="Brannstrom I.O."/>
            <person name="Guillou S."/>
            <person name="Cros-Aarteil S."/>
            <person name="Calhoun S."/>
            <person name="Kuo A."/>
            <person name="Mondo S."/>
            <person name="Pangilinan J."/>
            <person name="Riley R."/>
            <person name="Labutti K."/>
            <person name="Andreopoulos B."/>
            <person name="Lipzen A."/>
            <person name="Chen C."/>
            <person name="Yanf M."/>
            <person name="Daum C."/>
            <person name="Ng V."/>
            <person name="Clum A."/>
            <person name="Steindorff A."/>
            <person name="Ohm R."/>
            <person name="Martin F."/>
            <person name="Silar P."/>
            <person name="Natvig D."/>
            <person name="Lalanne C."/>
            <person name="Gautier V."/>
            <person name="Ament-Velasquez S.L."/>
            <person name="Kruys A."/>
            <person name="Hutchinson M.I."/>
            <person name="Powell A.J."/>
            <person name="Barry K."/>
            <person name="Miller A.N."/>
            <person name="Grigoriev I.V."/>
            <person name="Debuchy R."/>
            <person name="Gladieux P."/>
            <person name="Thoren M.H."/>
            <person name="Johannesson H."/>
        </authorList>
    </citation>
    <scope>NUCLEOTIDE SEQUENCE</scope>
    <source>
        <strain evidence="2">SMH4131-1</strain>
    </source>
</reference>
<comment type="caution">
    <text evidence="2">The sequence shown here is derived from an EMBL/GenBank/DDBJ whole genome shotgun (WGS) entry which is preliminary data.</text>
</comment>
<organism evidence="2 3">
    <name type="scientific">Cercophora scortea</name>
    <dbReference type="NCBI Taxonomy" id="314031"/>
    <lineage>
        <taxon>Eukaryota</taxon>
        <taxon>Fungi</taxon>
        <taxon>Dikarya</taxon>
        <taxon>Ascomycota</taxon>
        <taxon>Pezizomycotina</taxon>
        <taxon>Sordariomycetes</taxon>
        <taxon>Sordariomycetidae</taxon>
        <taxon>Sordariales</taxon>
        <taxon>Lasiosphaeriaceae</taxon>
        <taxon>Cercophora</taxon>
    </lineage>
</organism>
<gene>
    <name evidence="2" type="ORF">B0T19DRAFT_56927</name>
</gene>
<accession>A0AAE0J4T2</accession>
<evidence type="ECO:0000256" key="1">
    <source>
        <dbReference type="SAM" id="MobiDB-lite"/>
    </source>
</evidence>
<feature type="region of interest" description="Disordered" evidence="1">
    <location>
        <begin position="1"/>
        <end position="46"/>
    </location>
</feature>
<name>A0AAE0J4T2_9PEZI</name>
<evidence type="ECO:0000313" key="2">
    <source>
        <dbReference type="EMBL" id="KAK3336958.1"/>
    </source>
</evidence>
<evidence type="ECO:0000313" key="3">
    <source>
        <dbReference type="Proteomes" id="UP001286456"/>
    </source>
</evidence>
<reference evidence="2" key="1">
    <citation type="journal article" date="2023" name="Mol. Phylogenet. Evol.">
        <title>Genome-scale phylogeny and comparative genomics of the fungal order Sordariales.</title>
        <authorList>
            <person name="Hensen N."/>
            <person name="Bonometti L."/>
            <person name="Westerberg I."/>
            <person name="Brannstrom I.O."/>
            <person name="Guillou S."/>
            <person name="Cros-Aarteil S."/>
            <person name="Calhoun S."/>
            <person name="Haridas S."/>
            <person name="Kuo A."/>
            <person name="Mondo S."/>
            <person name="Pangilinan J."/>
            <person name="Riley R."/>
            <person name="LaButti K."/>
            <person name="Andreopoulos B."/>
            <person name="Lipzen A."/>
            <person name="Chen C."/>
            <person name="Yan M."/>
            <person name="Daum C."/>
            <person name="Ng V."/>
            <person name="Clum A."/>
            <person name="Steindorff A."/>
            <person name="Ohm R.A."/>
            <person name="Martin F."/>
            <person name="Silar P."/>
            <person name="Natvig D.O."/>
            <person name="Lalanne C."/>
            <person name="Gautier V."/>
            <person name="Ament-Velasquez S.L."/>
            <person name="Kruys A."/>
            <person name="Hutchinson M.I."/>
            <person name="Powell A.J."/>
            <person name="Barry K."/>
            <person name="Miller A.N."/>
            <person name="Grigoriev I.V."/>
            <person name="Debuchy R."/>
            <person name="Gladieux P."/>
            <person name="Hiltunen Thoren M."/>
            <person name="Johannesson H."/>
        </authorList>
    </citation>
    <scope>NUCLEOTIDE SEQUENCE</scope>
    <source>
        <strain evidence="2">SMH4131-1</strain>
    </source>
</reference>